<evidence type="ECO:0000313" key="9">
    <source>
        <dbReference type="Proteomes" id="UP000054359"/>
    </source>
</evidence>
<dbReference type="Gene3D" id="3.40.50.1820">
    <property type="entry name" value="alpha/beta hydrolase"/>
    <property type="match status" value="1"/>
</dbReference>
<dbReference type="InterPro" id="IPR018202">
    <property type="entry name" value="Ser_caboxypep_ser_AS"/>
</dbReference>
<accession>A0A087T9Q7</accession>
<gene>
    <name evidence="8" type="ORF">X975_19345</name>
</gene>
<dbReference type="InterPro" id="IPR001563">
    <property type="entry name" value="Peptidase_S10"/>
</dbReference>
<reference evidence="8 9" key="1">
    <citation type="submission" date="2013-11" db="EMBL/GenBank/DDBJ databases">
        <title>Genome sequencing of Stegodyphus mimosarum.</title>
        <authorList>
            <person name="Bechsgaard J."/>
        </authorList>
    </citation>
    <scope>NUCLEOTIDE SEQUENCE [LARGE SCALE GENOMIC DNA]</scope>
</reference>
<keyword evidence="3 7" id="KW-0645">Protease</keyword>
<dbReference type="GO" id="GO:0006508">
    <property type="term" value="P:proteolysis"/>
    <property type="evidence" value="ECO:0007669"/>
    <property type="project" value="UniProtKB-KW"/>
</dbReference>
<organism evidence="8 9">
    <name type="scientific">Stegodyphus mimosarum</name>
    <name type="common">African social velvet spider</name>
    <dbReference type="NCBI Taxonomy" id="407821"/>
    <lineage>
        <taxon>Eukaryota</taxon>
        <taxon>Metazoa</taxon>
        <taxon>Ecdysozoa</taxon>
        <taxon>Arthropoda</taxon>
        <taxon>Chelicerata</taxon>
        <taxon>Arachnida</taxon>
        <taxon>Araneae</taxon>
        <taxon>Araneomorphae</taxon>
        <taxon>Entelegynae</taxon>
        <taxon>Eresoidea</taxon>
        <taxon>Eresidae</taxon>
        <taxon>Stegodyphus</taxon>
    </lineage>
</organism>
<keyword evidence="9" id="KW-1185">Reference proteome</keyword>
<evidence type="ECO:0000256" key="5">
    <source>
        <dbReference type="ARBA" id="ARBA00022801"/>
    </source>
</evidence>
<dbReference type="Pfam" id="PF00450">
    <property type="entry name" value="Peptidase_S10"/>
    <property type="match status" value="1"/>
</dbReference>
<feature type="chain" id="PRO_5006513017" description="Carboxypeptidase" evidence="7">
    <location>
        <begin position="21"/>
        <end position="463"/>
    </location>
</feature>
<dbReference type="STRING" id="407821.A0A087T9Q7"/>
<dbReference type="EMBL" id="KK114187">
    <property type="protein sequence ID" value="KFM61846.1"/>
    <property type="molecule type" value="Genomic_DNA"/>
</dbReference>
<dbReference type="PRINTS" id="PR00724">
    <property type="entry name" value="CRBOXYPTASEC"/>
</dbReference>
<keyword evidence="2 7" id="KW-0121">Carboxypeptidase</keyword>
<feature type="signal peptide" evidence="7">
    <location>
        <begin position="1"/>
        <end position="20"/>
    </location>
</feature>
<evidence type="ECO:0000256" key="3">
    <source>
        <dbReference type="ARBA" id="ARBA00022670"/>
    </source>
</evidence>
<dbReference type="FunFam" id="3.40.50.1820:FF:000096">
    <property type="entry name" value="Carboxypeptidase vitellogenic-like"/>
    <property type="match status" value="1"/>
</dbReference>
<dbReference type="PANTHER" id="PTHR11802">
    <property type="entry name" value="SERINE PROTEASE FAMILY S10 SERINE CARBOXYPEPTIDASE"/>
    <property type="match status" value="1"/>
</dbReference>
<feature type="non-terminal residue" evidence="8">
    <location>
        <position position="463"/>
    </location>
</feature>
<dbReference type="GO" id="GO:0004185">
    <property type="term" value="F:serine-type carboxypeptidase activity"/>
    <property type="evidence" value="ECO:0007669"/>
    <property type="project" value="UniProtKB-UniRule"/>
</dbReference>
<dbReference type="SUPFAM" id="SSF53474">
    <property type="entry name" value="alpha/beta-Hydrolases"/>
    <property type="match status" value="1"/>
</dbReference>
<dbReference type="EC" id="3.4.16.-" evidence="7"/>
<dbReference type="OMA" id="TSCDDTV"/>
<proteinExistence type="inferred from homology"/>
<keyword evidence="6" id="KW-0325">Glycoprotein</keyword>
<comment type="similarity">
    <text evidence="1 7">Belongs to the peptidase S10 family.</text>
</comment>
<dbReference type="InterPro" id="IPR029058">
    <property type="entry name" value="AB_hydrolase_fold"/>
</dbReference>
<sequence>MEILILLTCLFSVYIRSSVGYQIAGANLNAVPPNEPLILTPFIESGDIELARNLSQTKPLPGCNLHLLSYSGFFTVRKEYDSNIFFWFFPALNGDADSPIILWLQGGPGVSGMFGFFVEHGPYVLKSNISADFRPYNWASTFQMIYVDNPVGTGFSFTLDDRGYVKNQEEMADDMYEFLQQFFTVFPEYRDNDFYVTGESYAGKYVPSLAYKIHSMGTSANFKFKGMSVGNGMCDPETMMDYGDYLYNIGLVDEIQAKEMKNLSNSIVNHIRKKDYYEALVEMDKLIINFQLLPYTSLFKNFTGFDFYYNFLQSETPKDYNYFDTYVELPEFKKALHIGNLKFQNGSMAQKYLLLDIMQSVKPKVAVIMDNYRVLFYNGQLDVIISYPLTVNFLKSVKWKHSVEYREAKRTLWKLNGKIAGYVHSVGNFYEILVRNAGHILPYDQPEIALDLITRFVNNKQFS</sequence>
<evidence type="ECO:0000256" key="2">
    <source>
        <dbReference type="ARBA" id="ARBA00022645"/>
    </source>
</evidence>
<keyword evidence="4 7" id="KW-0732">Signal</keyword>
<protein>
    <recommendedName>
        <fullName evidence="7">Carboxypeptidase</fullName>
        <ecNumber evidence="7">3.4.16.-</ecNumber>
    </recommendedName>
</protein>
<evidence type="ECO:0000256" key="4">
    <source>
        <dbReference type="ARBA" id="ARBA00022729"/>
    </source>
</evidence>
<evidence type="ECO:0000256" key="7">
    <source>
        <dbReference type="RuleBase" id="RU361156"/>
    </source>
</evidence>
<dbReference type="AlphaFoldDB" id="A0A087T9Q7"/>
<dbReference type="PANTHER" id="PTHR11802:SF472">
    <property type="entry name" value="SERINE CARBOXYPEPTIDASE CPVL-RELATED"/>
    <property type="match status" value="1"/>
</dbReference>
<dbReference type="OrthoDB" id="443318at2759"/>
<name>A0A087T9Q7_STEMI</name>
<dbReference type="PROSITE" id="PS00131">
    <property type="entry name" value="CARBOXYPEPT_SER_SER"/>
    <property type="match status" value="1"/>
</dbReference>
<evidence type="ECO:0000313" key="8">
    <source>
        <dbReference type="EMBL" id="KFM61846.1"/>
    </source>
</evidence>
<dbReference type="Proteomes" id="UP000054359">
    <property type="component" value="Unassembled WGS sequence"/>
</dbReference>
<evidence type="ECO:0000256" key="1">
    <source>
        <dbReference type="ARBA" id="ARBA00009431"/>
    </source>
</evidence>
<evidence type="ECO:0000256" key="6">
    <source>
        <dbReference type="ARBA" id="ARBA00023180"/>
    </source>
</evidence>
<keyword evidence="5 7" id="KW-0378">Hydrolase</keyword>